<feature type="compositionally biased region" description="Basic and acidic residues" evidence="1">
    <location>
        <begin position="189"/>
        <end position="202"/>
    </location>
</feature>
<evidence type="ECO:0000256" key="1">
    <source>
        <dbReference type="SAM" id="MobiDB-lite"/>
    </source>
</evidence>
<comment type="caution">
    <text evidence="2">The sequence shown here is derived from an EMBL/GenBank/DDBJ whole genome shotgun (WGS) entry which is preliminary data.</text>
</comment>
<dbReference type="EMBL" id="CAMGYJ010000009">
    <property type="protein sequence ID" value="CAI0473714.1"/>
    <property type="molecule type" value="Genomic_DNA"/>
</dbReference>
<accession>A0AAV0PRK5</accession>
<dbReference type="Proteomes" id="UP001154282">
    <property type="component" value="Unassembled WGS sequence"/>
</dbReference>
<feature type="region of interest" description="Disordered" evidence="1">
    <location>
        <begin position="184"/>
        <end position="207"/>
    </location>
</feature>
<protein>
    <submittedName>
        <fullName evidence="2">Uncharacterized protein</fullName>
    </submittedName>
</protein>
<evidence type="ECO:0000313" key="2">
    <source>
        <dbReference type="EMBL" id="CAI0473714.1"/>
    </source>
</evidence>
<dbReference type="AlphaFoldDB" id="A0AAV0PRK5"/>
<name>A0AAV0PRK5_9ROSI</name>
<proteinExistence type="predicted"/>
<gene>
    <name evidence="2" type="ORF">LITE_LOCUS39754</name>
</gene>
<reference evidence="2" key="1">
    <citation type="submission" date="2022-08" db="EMBL/GenBank/DDBJ databases">
        <authorList>
            <person name="Gutierrez-Valencia J."/>
        </authorList>
    </citation>
    <scope>NUCLEOTIDE SEQUENCE</scope>
</reference>
<feature type="compositionally biased region" description="Polar residues" evidence="1">
    <location>
        <begin position="1"/>
        <end position="21"/>
    </location>
</feature>
<evidence type="ECO:0000313" key="3">
    <source>
        <dbReference type="Proteomes" id="UP001154282"/>
    </source>
</evidence>
<keyword evidence="3" id="KW-1185">Reference proteome</keyword>
<feature type="region of interest" description="Disordered" evidence="1">
    <location>
        <begin position="1"/>
        <end position="29"/>
    </location>
</feature>
<sequence>MPNLKLETSGTLRRPASTSNSKLKHPPILGTSIEPLPNILDLAGRPKISPQMVRIRHGVVGQIDAIEVIPVDDGGLLLGPLPVRAEQVKAFLHHTRELLHPVPVLVAQRLLLLLGVLHHRLDGSDRVIEILQLLLQPEQELRAVLENGHHGFPQFLGAVLCCIEDCFLVQHFFGSDFSGVHGDPPAGQKVEKGWKRGSRQENDPGGLPRVFFFPTN</sequence>
<organism evidence="2 3">
    <name type="scientific">Linum tenue</name>
    <dbReference type="NCBI Taxonomy" id="586396"/>
    <lineage>
        <taxon>Eukaryota</taxon>
        <taxon>Viridiplantae</taxon>
        <taxon>Streptophyta</taxon>
        <taxon>Embryophyta</taxon>
        <taxon>Tracheophyta</taxon>
        <taxon>Spermatophyta</taxon>
        <taxon>Magnoliopsida</taxon>
        <taxon>eudicotyledons</taxon>
        <taxon>Gunneridae</taxon>
        <taxon>Pentapetalae</taxon>
        <taxon>rosids</taxon>
        <taxon>fabids</taxon>
        <taxon>Malpighiales</taxon>
        <taxon>Linaceae</taxon>
        <taxon>Linum</taxon>
    </lineage>
</organism>